<dbReference type="SUPFAM" id="SSF52833">
    <property type="entry name" value="Thioredoxin-like"/>
    <property type="match status" value="1"/>
</dbReference>
<dbReference type="RefSeq" id="WP_035196681.1">
    <property type="nucleotide sequence ID" value="NZ_JJRY01000013.1"/>
</dbReference>
<dbReference type="Proteomes" id="UP000027936">
    <property type="component" value="Unassembled WGS sequence"/>
</dbReference>
<dbReference type="Pfam" id="PF11009">
    <property type="entry name" value="BrxC"/>
    <property type="match status" value="1"/>
</dbReference>
<reference evidence="1 2" key="1">
    <citation type="submission" date="2014-04" db="EMBL/GenBank/DDBJ databases">
        <title>Draft genome sequence of Bacillus azotoformans MEV2011, a (co-) denitrifying strain unable to grow in the presence of oxygen.</title>
        <authorList>
            <person name="Nielsen M."/>
            <person name="Schreiber L."/>
            <person name="Finster K."/>
            <person name="Schramm A."/>
        </authorList>
    </citation>
    <scope>NUCLEOTIDE SEQUENCE [LARGE SCALE GENOMIC DNA]</scope>
    <source>
        <strain evidence="1 2">MEV2011</strain>
    </source>
</reference>
<name>A0A072NL61_SCHAZ</name>
<proteinExistence type="predicted"/>
<dbReference type="AlphaFoldDB" id="A0A072NL61"/>
<dbReference type="Gene3D" id="3.40.30.10">
    <property type="entry name" value="Glutaredoxin"/>
    <property type="match status" value="1"/>
</dbReference>
<sequence>MSKTQVTTIEEFETIVSTNDHFLLIKHSLTCPISGNAFEEYENFTKEVDYPTYYLYVQDARPLSNYIAETFAVKHESPQALLFENGKVKWHASHWDITKSSLKQAIEN</sequence>
<dbReference type="EMBL" id="JJRY01000013">
    <property type="protein sequence ID" value="KEF37628.1"/>
    <property type="molecule type" value="Genomic_DNA"/>
</dbReference>
<gene>
    <name evidence="1" type="ORF">M670_03210</name>
</gene>
<protein>
    <submittedName>
        <fullName evidence="1">Bacillithiol system protein YtxJ</fullName>
    </submittedName>
</protein>
<dbReference type="OrthoDB" id="677051at2"/>
<dbReference type="InterPro" id="IPR036249">
    <property type="entry name" value="Thioredoxin-like_sf"/>
</dbReference>
<evidence type="ECO:0000313" key="2">
    <source>
        <dbReference type="Proteomes" id="UP000027936"/>
    </source>
</evidence>
<dbReference type="PATRIC" id="fig|1348973.3.peg.3089"/>
<organism evidence="1 2">
    <name type="scientific">Schinkia azotoformans MEV2011</name>
    <dbReference type="NCBI Taxonomy" id="1348973"/>
    <lineage>
        <taxon>Bacteria</taxon>
        <taxon>Bacillati</taxon>
        <taxon>Bacillota</taxon>
        <taxon>Bacilli</taxon>
        <taxon>Bacillales</taxon>
        <taxon>Bacillaceae</taxon>
        <taxon>Calidifontibacillus/Schinkia group</taxon>
        <taxon>Schinkia</taxon>
    </lineage>
</organism>
<comment type="caution">
    <text evidence="1">The sequence shown here is derived from an EMBL/GenBank/DDBJ whole genome shotgun (WGS) entry which is preliminary data.</text>
</comment>
<accession>A0A072NL61</accession>
<dbReference type="InterPro" id="IPR022551">
    <property type="entry name" value="BrxC"/>
</dbReference>
<dbReference type="NCBIfam" id="TIGR04019">
    <property type="entry name" value="B_thiol_YtxJ"/>
    <property type="match status" value="1"/>
</dbReference>
<evidence type="ECO:0000313" key="1">
    <source>
        <dbReference type="EMBL" id="KEF37628.1"/>
    </source>
</evidence>